<keyword evidence="3" id="KW-1185">Reference proteome</keyword>
<dbReference type="InterPro" id="IPR037520">
    <property type="entry name" value="Folliculin/SMCR8_longin"/>
</dbReference>
<reference evidence="2 3" key="1">
    <citation type="submission" date="2024-08" db="EMBL/GenBank/DDBJ databases">
        <title>Gnathostoma spinigerum genome.</title>
        <authorList>
            <person name="Gonzalez-Bertolin B."/>
            <person name="Monzon S."/>
            <person name="Zaballos A."/>
            <person name="Jimenez P."/>
            <person name="Dekumyoy P."/>
            <person name="Varona S."/>
            <person name="Cuesta I."/>
            <person name="Sumanam S."/>
            <person name="Adisakwattana P."/>
            <person name="Gasser R.B."/>
            <person name="Hernandez-Gonzalez A."/>
            <person name="Young N.D."/>
            <person name="Perteguer M.J."/>
        </authorList>
    </citation>
    <scope>NUCLEOTIDE SEQUENCE [LARGE SCALE GENOMIC DNA]</scope>
    <source>
        <strain evidence="2">AL3</strain>
        <tissue evidence="2">Liver</tissue>
    </source>
</reference>
<evidence type="ECO:0000313" key="2">
    <source>
        <dbReference type="EMBL" id="MFH4981139.1"/>
    </source>
</evidence>
<dbReference type="InterPro" id="IPR021713">
    <property type="entry name" value="Folliculin"/>
</dbReference>
<comment type="caution">
    <text evidence="2">The sequence shown here is derived from an EMBL/GenBank/DDBJ whole genome shotgun (WGS) entry which is preliminary data.</text>
</comment>
<protein>
    <recommendedName>
        <fullName evidence="1">UDENN FLCN/SMCR8-type domain-containing protein</fullName>
    </recommendedName>
</protein>
<dbReference type="PANTHER" id="PTHR31441:SF2">
    <property type="entry name" value="FOLLICULIN"/>
    <property type="match status" value="1"/>
</dbReference>
<feature type="domain" description="UDENN FLCN/SMCR8-type" evidence="1">
    <location>
        <begin position="119"/>
        <end position="420"/>
    </location>
</feature>
<sequence length="420" mass="46503">MQAIVALCHFCENHGPRIVMSTQPVRDLSAIDLPFCSPQSTNELFGEGPRFHSQSPGFMGGGMKPLAVDEDERCLACSSFGDGGIIRTTDFSSSVHYVSSQVPVSDRVYRLAKYACIRSLSGEVTGNSLSQPFQSPIKNVGAHLSQTMSINIGKEDSEEKRTSGTEADNDNVIVFGDMDHGYTLAYTFRLRDAKARGFQRWFSLILLSMDKLLITANYSFFVTAFSSIISQLKLQTDSVFRTEKFDLSAEFLQVAVSRASLLPVHFLRDKVTKIDLDTSRSMAFITGDSKIFFKLHRQMTWILRTQARLRSEKYLEGVPTQDMLVLIERESPNSGDLQLTADIANLTPHSFHLEHIAVLQCISRKLSELPLLNGRMSPLEAMLTQVVSGGQVLVGCVSAVYATKFLLALSYLIPLGCSIS</sequence>
<dbReference type="PANTHER" id="PTHR31441">
    <property type="entry name" value="FOLLICULIN FAMILY MEMBER"/>
    <property type="match status" value="1"/>
</dbReference>
<evidence type="ECO:0000313" key="3">
    <source>
        <dbReference type="Proteomes" id="UP001608902"/>
    </source>
</evidence>
<dbReference type="InterPro" id="IPR037521">
    <property type="entry name" value="FLCN/SMCR8_DENN"/>
</dbReference>
<organism evidence="2 3">
    <name type="scientific">Gnathostoma spinigerum</name>
    <dbReference type="NCBI Taxonomy" id="75299"/>
    <lineage>
        <taxon>Eukaryota</taxon>
        <taxon>Metazoa</taxon>
        <taxon>Ecdysozoa</taxon>
        <taxon>Nematoda</taxon>
        <taxon>Chromadorea</taxon>
        <taxon>Rhabditida</taxon>
        <taxon>Spirurina</taxon>
        <taxon>Gnathostomatomorpha</taxon>
        <taxon>Gnathostomatoidea</taxon>
        <taxon>Gnathostomatidae</taxon>
        <taxon>Gnathostoma</taxon>
    </lineage>
</organism>
<evidence type="ECO:0000259" key="1">
    <source>
        <dbReference type="PROSITE" id="PS51834"/>
    </source>
</evidence>
<proteinExistence type="predicted"/>
<dbReference type="AlphaFoldDB" id="A0ABD6EV53"/>
<accession>A0ABD6EV53</accession>
<gene>
    <name evidence="2" type="ORF">AB6A40_007848</name>
</gene>
<dbReference type="EMBL" id="JBGFUD010006675">
    <property type="protein sequence ID" value="MFH4981139.1"/>
    <property type="molecule type" value="Genomic_DNA"/>
</dbReference>
<name>A0ABD6EV53_9BILA</name>
<dbReference type="Proteomes" id="UP001608902">
    <property type="component" value="Unassembled WGS sequence"/>
</dbReference>
<dbReference type="Pfam" id="PF11704">
    <property type="entry name" value="Folliculin"/>
    <property type="match status" value="1"/>
</dbReference>
<dbReference type="PROSITE" id="PS51834">
    <property type="entry name" value="DENN_FLCN_SMCR8"/>
    <property type="match status" value="1"/>
</dbReference>